<evidence type="ECO:0000313" key="1">
    <source>
        <dbReference type="EMBL" id="JAD68793.1"/>
    </source>
</evidence>
<reference evidence="1" key="2">
    <citation type="journal article" date="2015" name="Data Brief">
        <title>Shoot transcriptome of the giant reed, Arundo donax.</title>
        <authorList>
            <person name="Barrero R.A."/>
            <person name="Guerrero F.D."/>
            <person name="Moolhuijzen P."/>
            <person name="Goolsby J.A."/>
            <person name="Tidwell J."/>
            <person name="Bellgard S.E."/>
            <person name="Bellgard M.I."/>
        </authorList>
    </citation>
    <scope>NUCLEOTIDE SEQUENCE</scope>
    <source>
        <tissue evidence="1">Shoot tissue taken approximately 20 cm above the soil surface</tissue>
    </source>
</reference>
<proteinExistence type="predicted"/>
<protein>
    <submittedName>
        <fullName evidence="1">Uncharacterized protein</fullName>
    </submittedName>
</protein>
<name>A0A0A9C2V0_ARUDO</name>
<dbReference type="EMBL" id="GBRH01229102">
    <property type="protein sequence ID" value="JAD68793.1"/>
    <property type="molecule type" value="Transcribed_RNA"/>
</dbReference>
<organism evidence="1">
    <name type="scientific">Arundo donax</name>
    <name type="common">Giant reed</name>
    <name type="synonym">Donax arundinaceus</name>
    <dbReference type="NCBI Taxonomy" id="35708"/>
    <lineage>
        <taxon>Eukaryota</taxon>
        <taxon>Viridiplantae</taxon>
        <taxon>Streptophyta</taxon>
        <taxon>Embryophyta</taxon>
        <taxon>Tracheophyta</taxon>
        <taxon>Spermatophyta</taxon>
        <taxon>Magnoliopsida</taxon>
        <taxon>Liliopsida</taxon>
        <taxon>Poales</taxon>
        <taxon>Poaceae</taxon>
        <taxon>PACMAD clade</taxon>
        <taxon>Arundinoideae</taxon>
        <taxon>Arundineae</taxon>
        <taxon>Arundo</taxon>
    </lineage>
</organism>
<dbReference type="AlphaFoldDB" id="A0A0A9C2V0"/>
<accession>A0A0A9C2V0</accession>
<reference evidence="1" key="1">
    <citation type="submission" date="2014-09" db="EMBL/GenBank/DDBJ databases">
        <authorList>
            <person name="Magalhaes I.L.F."/>
            <person name="Oliveira U."/>
            <person name="Santos F.R."/>
            <person name="Vidigal T.H.D.A."/>
            <person name="Brescovit A.D."/>
            <person name="Santos A.J."/>
        </authorList>
    </citation>
    <scope>NUCLEOTIDE SEQUENCE</scope>
    <source>
        <tissue evidence="1">Shoot tissue taken approximately 20 cm above the soil surface</tissue>
    </source>
</reference>
<sequence>MLFIPNPNMSVLFLKRKKEKKEILTGVTQHKC</sequence>